<dbReference type="Pfam" id="PF07983">
    <property type="entry name" value="X8"/>
    <property type="match status" value="1"/>
</dbReference>
<keyword evidence="2" id="KW-0336">GPI-anchor</keyword>
<dbReference type="Gene3D" id="1.20.58.1040">
    <property type="match status" value="1"/>
</dbReference>
<dbReference type="STRING" id="74649.A0A2P6QZJ3"/>
<accession>A0A2P6QZJ3</accession>
<evidence type="ECO:0000313" key="6">
    <source>
        <dbReference type="Proteomes" id="UP000238479"/>
    </source>
</evidence>
<dbReference type="Gramene" id="PRQ39608">
    <property type="protein sequence ID" value="PRQ39608"/>
    <property type="gene ID" value="RchiOBHm_Chr4g0427121"/>
</dbReference>
<dbReference type="GO" id="GO:0005886">
    <property type="term" value="C:plasma membrane"/>
    <property type="evidence" value="ECO:0007669"/>
    <property type="project" value="UniProtKB-SubCell"/>
</dbReference>
<dbReference type="InterPro" id="IPR044788">
    <property type="entry name" value="X8_dom_prot"/>
</dbReference>
<dbReference type="SMART" id="SM00768">
    <property type="entry name" value="X8"/>
    <property type="match status" value="1"/>
</dbReference>
<dbReference type="GO" id="GO:0009506">
    <property type="term" value="C:plasmodesma"/>
    <property type="evidence" value="ECO:0007669"/>
    <property type="project" value="UniProtKB-ARBA"/>
</dbReference>
<keyword evidence="2" id="KW-0472">Membrane</keyword>
<dbReference type="PANTHER" id="PTHR31044">
    <property type="entry name" value="BETA-1,3 GLUCANASE"/>
    <property type="match status" value="1"/>
</dbReference>
<keyword evidence="2" id="KW-0449">Lipoprotein</keyword>
<comment type="subcellular location">
    <subcellularLocation>
        <location evidence="1">Cell membrane</location>
        <topology evidence="1">Lipid-anchor</topology>
        <topology evidence="1">GPI-anchor</topology>
    </subcellularLocation>
</comment>
<dbReference type="OMA" id="NACHFNG"/>
<evidence type="ECO:0000256" key="1">
    <source>
        <dbReference type="ARBA" id="ARBA00004609"/>
    </source>
</evidence>
<dbReference type="GO" id="GO:0098552">
    <property type="term" value="C:side of membrane"/>
    <property type="evidence" value="ECO:0007669"/>
    <property type="project" value="UniProtKB-KW"/>
</dbReference>
<keyword evidence="3" id="KW-0732">Signal</keyword>
<dbReference type="OrthoDB" id="1137391at2759"/>
<dbReference type="Proteomes" id="UP000238479">
    <property type="component" value="Chromosome 4"/>
</dbReference>
<keyword evidence="6" id="KW-1185">Reference proteome</keyword>
<keyword evidence="2" id="KW-0325">Glycoprotein</keyword>
<dbReference type="PANTHER" id="PTHR31044:SF130">
    <property type="entry name" value="CARBOHYDRATE-BINDING X8 DOMAIN SUPERFAMILY PROTEIN"/>
    <property type="match status" value="1"/>
</dbReference>
<evidence type="ECO:0000313" key="5">
    <source>
        <dbReference type="EMBL" id="PRQ39608.1"/>
    </source>
</evidence>
<gene>
    <name evidence="5" type="ORF">RchiOBHm_Chr4g0427121</name>
</gene>
<comment type="caution">
    <text evidence="5">The sequence shown here is derived from an EMBL/GenBank/DDBJ whole genome shotgun (WGS) entry which is preliminary data.</text>
</comment>
<evidence type="ECO:0000259" key="4">
    <source>
        <dbReference type="SMART" id="SM00768"/>
    </source>
</evidence>
<sequence>MSAMLKLSFVFSEANDRKWCIAKPSTPDAQLEMNIQYVCESQRYHKIDCSAIRPGGSCYNPSNKVSSASMVIDLYFQPEGQTTNACHFNGSGMIVYENPSE</sequence>
<evidence type="ECO:0000256" key="2">
    <source>
        <dbReference type="ARBA" id="ARBA00022622"/>
    </source>
</evidence>
<feature type="domain" description="X8" evidence="4">
    <location>
        <begin position="18"/>
        <end position="100"/>
    </location>
</feature>
<name>A0A2P6QZJ3_ROSCH</name>
<dbReference type="AlphaFoldDB" id="A0A2P6QZJ3"/>
<dbReference type="InterPro" id="IPR012946">
    <property type="entry name" value="X8"/>
</dbReference>
<dbReference type="EMBL" id="PDCK01000042">
    <property type="protein sequence ID" value="PRQ39608.1"/>
    <property type="molecule type" value="Genomic_DNA"/>
</dbReference>
<proteinExistence type="predicted"/>
<protein>
    <submittedName>
        <fullName evidence="5">Putative X8 domain-containing protein</fullName>
    </submittedName>
</protein>
<reference evidence="5 6" key="1">
    <citation type="journal article" date="2018" name="Nat. Genet.">
        <title>The Rosa genome provides new insights in the design of modern roses.</title>
        <authorList>
            <person name="Bendahmane M."/>
        </authorList>
    </citation>
    <scope>NUCLEOTIDE SEQUENCE [LARGE SCALE GENOMIC DNA]</scope>
    <source>
        <strain evidence="6">cv. Old Blush</strain>
    </source>
</reference>
<evidence type="ECO:0000256" key="3">
    <source>
        <dbReference type="ARBA" id="ARBA00022729"/>
    </source>
</evidence>
<organism evidence="5 6">
    <name type="scientific">Rosa chinensis</name>
    <name type="common">China rose</name>
    <dbReference type="NCBI Taxonomy" id="74649"/>
    <lineage>
        <taxon>Eukaryota</taxon>
        <taxon>Viridiplantae</taxon>
        <taxon>Streptophyta</taxon>
        <taxon>Embryophyta</taxon>
        <taxon>Tracheophyta</taxon>
        <taxon>Spermatophyta</taxon>
        <taxon>Magnoliopsida</taxon>
        <taxon>eudicotyledons</taxon>
        <taxon>Gunneridae</taxon>
        <taxon>Pentapetalae</taxon>
        <taxon>rosids</taxon>
        <taxon>fabids</taxon>
        <taxon>Rosales</taxon>
        <taxon>Rosaceae</taxon>
        <taxon>Rosoideae</taxon>
        <taxon>Rosoideae incertae sedis</taxon>
        <taxon>Rosa</taxon>
    </lineage>
</organism>